<accession>A0A2J6RA59</accession>
<keyword evidence="2" id="KW-1185">Reference proteome</keyword>
<reference evidence="1 2" key="1">
    <citation type="submission" date="2016-04" db="EMBL/GenBank/DDBJ databases">
        <title>A degradative enzymes factory behind the ericoid mycorrhizal symbiosis.</title>
        <authorList>
            <consortium name="DOE Joint Genome Institute"/>
            <person name="Martino E."/>
            <person name="Morin E."/>
            <person name="Grelet G."/>
            <person name="Kuo A."/>
            <person name="Kohler A."/>
            <person name="Daghino S."/>
            <person name="Barry K."/>
            <person name="Choi C."/>
            <person name="Cichocki N."/>
            <person name="Clum A."/>
            <person name="Copeland A."/>
            <person name="Hainaut M."/>
            <person name="Haridas S."/>
            <person name="Labutti K."/>
            <person name="Lindquist E."/>
            <person name="Lipzen A."/>
            <person name="Khouja H.-R."/>
            <person name="Murat C."/>
            <person name="Ohm R."/>
            <person name="Olson A."/>
            <person name="Spatafora J."/>
            <person name="Veneault-Fourrey C."/>
            <person name="Henrissat B."/>
            <person name="Grigoriev I."/>
            <person name="Martin F."/>
            <person name="Perotto S."/>
        </authorList>
    </citation>
    <scope>NUCLEOTIDE SEQUENCE [LARGE SCALE GENOMIC DNA]</scope>
    <source>
        <strain evidence="1 2">F</strain>
    </source>
</reference>
<protein>
    <submittedName>
        <fullName evidence="1">Uncharacterized protein</fullName>
    </submittedName>
</protein>
<evidence type="ECO:0000313" key="2">
    <source>
        <dbReference type="Proteomes" id="UP000235786"/>
    </source>
</evidence>
<dbReference type="OrthoDB" id="3515105at2759"/>
<dbReference type="Proteomes" id="UP000235786">
    <property type="component" value="Unassembled WGS sequence"/>
</dbReference>
<dbReference type="EMBL" id="KZ613952">
    <property type="protein sequence ID" value="PMD35406.1"/>
    <property type="molecule type" value="Genomic_DNA"/>
</dbReference>
<gene>
    <name evidence="1" type="ORF">L207DRAFT_637773</name>
</gene>
<dbReference type="AlphaFoldDB" id="A0A2J6RA59"/>
<proteinExistence type="predicted"/>
<sequence length="234" mass="27202">MAQLPPVHFDHISVKDSESGTLHHKFKFILHAVEIASKPVCSLSEEERIKWEATILKLKKNTYLFALTYIEASVLLELLKGFEKLAISFELDLQEQVSFIRTMNAELLKRFQDTRKKIENMEFDPDPMIYLLNYVDNVMKLFKISASVVEEMRDTMHEYYQEKENLLHERRTRILLPCGSSSCGPSATDYDLAMRNFALVQRTWSKLQNFKTQLDPSEGMRMLSLGDDSQQVTL</sequence>
<name>A0A2J6RA59_HYAVF</name>
<organism evidence="1 2">
    <name type="scientific">Hyaloscypha variabilis (strain UAMH 11265 / GT02V1 / F)</name>
    <name type="common">Meliniomyces variabilis</name>
    <dbReference type="NCBI Taxonomy" id="1149755"/>
    <lineage>
        <taxon>Eukaryota</taxon>
        <taxon>Fungi</taxon>
        <taxon>Dikarya</taxon>
        <taxon>Ascomycota</taxon>
        <taxon>Pezizomycotina</taxon>
        <taxon>Leotiomycetes</taxon>
        <taxon>Helotiales</taxon>
        <taxon>Hyaloscyphaceae</taxon>
        <taxon>Hyaloscypha</taxon>
        <taxon>Hyaloscypha variabilis</taxon>
    </lineage>
</organism>
<evidence type="ECO:0000313" key="1">
    <source>
        <dbReference type="EMBL" id="PMD35406.1"/>
    </source>
</evidence>